<feature type="region of interest" description="Disordered" evidence="1">
    <location>
        <begin position="1"/>
        <end position="21"/>
    </location>
</feature>
<dbReference type="AlphaFoldDB" id="F8QE72"/>
<proteinExistence type="predicted"/>
<sequence>MHNMNMSGRKPVSTNGASLPGKRINSVLSLPRTNNVMFLFLCSDPRKVSSISDIVCVLTCVC</sequence>
<evidence type="ECO:0000256" key="1">
    <source>
        <dbReference type="SAM" id="MobiDB-lite"/>
    </source>
</evidence>
<protein>
    <submittedName>
        <fullName evidence="2">Uncharacterized protein</fullName>
    </submittedName>
</protein>
<reference evidence="3" key="1">
    <citation type="journal article" date="2011" name="Science">
        <title>The plant cell wall-decomposing machinery underlies the functional diversity of forest fungi.</title>
        <authorList>
            <person name="Eastwood D.C."/>
            <person name="Floudas D."/>
            <person name="Binder M."/>
            <person name="Majcherczyk A."/>
            <person name="Schneider P."/>
            <person name="Aerts A."/>
            <person name="Asiegbu F.O."/>
            <person name="Baker S.E."/>
            <person name="Barry K."/>
            <person name="Bendiksby M."/>
            <person name="Blumentritt M."/>
            <person name="Coutinho P.M."/>
            <person name="Cullen D."/>
            <person name="de Vries R.P."/>
            <person name="Gathman A."/>
            <person name="Goodell B."/>
            <person name="Henrissat B."/>
            <person name="Ihrmark K."/>
            <person name="Kauserud H."/>
            <person name="Kohler A."/>
            <person name="LaButti K."/>
            <person name="Lapidus A."/>
            <person name="Lavin J.L."/>
            <person name="Lee Y.-H."/>
            <person name="Lindquist E."/>
            <person name="Lilly W."/>
            <person name="Lucas S."/>
            <person name="Morin E."/>
            <person name="Murat C."/>
            <person name="Oguiza J.A."/>
            <person name="Park J."/>
            <person name="Pisabarro A.G."/>
            <person name="Riley R."/>
            <person name="Rosling A."/>
            <person name="Salamov A."/>
            <person name="Schmidt O."/>
            <person name="Schmutz J."/>
            <person name="Skrede I."/>
            <person name="Stenlid J."/>
            <person name="Wiebenga A."/>
            <person name="Xie X."/>
            <person name="Kuees U."/>
            <person name="Hibbett D.S."/>
            <person name="Hoffmeister D."/>
            <person name="Hoegberg N."/>
            <person name="Martin F."/>
            <person name="Grigoriev I.V."/>
            <person name="Watkinson S.C."/>
        </authorList>
    </citation>
    <scope>NUCLEOTIDE SEQUENCE [LARGE SCALE GENOMIC DNA]</scope>
    <source>
        <strain evidence="3">strain S7.3</strain>
    </source>
</reference>
<evidence type="ECO:0000313" key="2">
    <source>
        <dbReference type="EMBL" id="EGN93447.1"/>
    </source>
</evidence>
<keyword evidence="3" id="KW-1185">Reference proteome</keyword>
<accession>F8QE72</accession>
<name>F8QE72_SERL3</name>
<evidence type="ECO:0000313" key="3">
    <source>
        <dbReference type="Proteomes" id="UP000008063"/>
    </source>
</evidence>
<dbReference type="EMBL" id="GL945492">
    <property type="protein sequence ID" value="EGN93447.1"/>
    <property type="molecule type" value="Genomic_DNA"/>
</dbReference>
<dbReference type="Proteomes" id="UP000008063">
    <property type="component" value="Unassembled WGS sequence"/>
</dbReference>
<feature type="compositionally biased region" description="Polar residues" evidence="1">
    <location>
        <begin position="1"/>
        <end position="17"/>
    </location>
</feature>
<dbReference type="InParanoid" id="F8QE72"/>
<organism evidence="3">
    <name type="scientific">Serpula lacrymans var. lacrymans (strain S7.3)</name>
    <name type="common">Dry rot fungus</name>
    <dbReference type="NCBI Taxonomy" id="936435"/>
    <lineage>
        <taxon>Eukaryota</taxon>
        <taxon>Fungi</taxon>
        <taxon>Dikarya</taxon>
        <taxon>Basidiomycota</taxon>
        <taxon>Agaricomycotina</taxon>
        <taxon>Agaricomycetes</taxon>
        <taxon>Agaricomycetidae</taxon>
        <taxon>Boletales</taxon>
        <taxon>Coniophorineae</taxon>
        <taxon>Serpulaceae</taxon>
        <taxon>Serpula</taxon>
    </lineage>
</organism>
<gene>
    <name evidence="2" type="ORF">SERLA73DRAFT_145588</name>
</gene>
<dbReference type="HOGENOM" id="CLU_2905549_0_0_1"/>